<protein>
    <submittedName>
        <fullName evidence="2">Uncharacterized protein</fullName>
    </submittedName>
</protein>
<name>A0ABQ8VIA1_9AGAR</name>
<proteinExistence type="predicted"/>
<gene>
    <name evidence="2" type="ORF">C8R41DRAFT_919431</name>
</gene>
<feature type="region of interest" description="Disordered" evidence="1">
    <location>
        <begin position="171"/>
        <end position="192"/>
    </location>
</feature>
<evidence type="ECO:0000256" key="1">
    <source>
        <dbReference type="SAM" id="MobiDB-lite"/>
    </source>
</evidence>
<dbReference type="EMBL" id="JANVFT010000034">
    <property type="protein sequence ID" value="KAJ4494193.1"/>
    <property type="molecule type" value="Genomic_DNA"/>
</dbReference>
<organism evidence="2 3">
    <name type="scientific">Lentinula lateritia</name>
    <dbReference type="NCBI Taxonomy" id="40482"/>
    <lineage>
        <taxon>Eukaryota</taxon>
        <taxon>Fungi</taxon>
        <taxon>Dikarya</taxon>
        <taxon>Basidiomycota</taxon>
        <taxon>Agaricomycotina</taxon>
        <taxon>Agaricomycetes</taxon>
        <taxon>Agaricomycetidae</taxon>
        <taxon>Agaricales</taxon>
        <taxon>Marasmiineae</taxon>
        <taxon>Omphalotaceae</taxon>
        <taxon>Lentinula</taxon>
    </lineage>
</organism>
<evidence type="ECO:0000313" key="2">
    <source>
        <dbReference type="EMBL" id="KAJ4494193.1"/>
    </source>
</evidence>
<comment type="caution">
    <text evidence="2">The sequence shown here is derived from an EMBL/GenBank/DDBJ whole genome shotgun (WGS) entry which is preliminary data.</text>
</comment>
<feature type="region of interest" description="Disordered" evidence="1">
    <location>
        <begin position="88"/>
        <end position="122"/>
    </location>
</feature>
<accession>A0ABQ8VIA1</accession>
<reference evidence="2" key="1">
    <citation type="submission" date="2022-08" db="EMBL/GenBank/DDBJ databases">
        <title>A Global Phylogenomic Analysis of the Shiitake Genus Lentinula.</title>
        <authorList>
            <consortium name="DOE Joint Genome Institute"/>
            <person name="Sierra-Patev S."/>
            <person name="Min B."/>
            <person name="Naranjo-Ortiz M."/>
            <person name="Looney B."/>
            <person name="Konkel Z."/>
            <person name="Slot J.C."/>
            <person name="Sakamoto Y."/>
            <person name="Steenwyk J.L."/>
            <person name="Rokas A."/>
            <person name="Carro J."/>
            <person name="Camarero S."/>
            <person name="Ferreira P."/>
            <person name="Molpeceres G."/>
            <person name="Ruiz-Duenas F.J."/>
            <person name="Serrano A."/>
            <person name="Henrissat B."/>
            <person name="Drula E."/>
            <person name="Hughes K.W."/>
            <person name="Mata J.L."/>
            <person name="Ishikawa N.K."/>
            <person name="Vargas-Isla R."/>
            <person name="Ushijima S."/>
            <person name="Smith C.A."/>
            <person name="Ahrendt S."/>
            <person name="Andreopoulos W."/>
            <person name="He G."/>
            <person name="Labutti K."/>
            <person name="Lipzen A."/>
            <person name="Ng V."/>
            <person name="Riley R."/>
            <person name="Sandor L."/>
            <person name="Barry K."/>
            <person name="Martinez A.T."/>
            <person name="Xiao Y."/>
            <person name="Gibbons J.G."/>
            <person name="Terashima K."/>
            <person name="Grigoriev I.V."/>
            <person name="Hibbett D.S."/>
        </authorList>
    </citation>
    <scope>NUCLEOTIDE SEQUENCE</scope>
    <source>
        <strain evidence="2">RHP3577 ss4</strain>
    </source>
</reference>
<keyword evidence="3" id="KW-1185">Reference proteome</keyword>
<sequence length="289" mass="31511">MSFSAGVDLDWCLTCNRHLDSPNTNYCSPQCEPTPSQQILNLSSDANDWTQSEEMDASGDDAVIFHIVHDTSSAKGIAAWAANIPTGAPPSGPSTLPSHSVSPPKLLRPQYARPVPPTLSMSQTTSASIPLATPPQKDVSMLSSLANHIRSFVSSSSTGFPVNKLRARTKKRLPYTTAPLQHRIPSPSSDSFAEDDYEFGPSFSPVNSPYEDTKDPWWTTESDCSSAASSMVLKKSAAQLIAPSESRKYQLECEMCFQPKVLPIRVDPSPKDGLSDYGEFDLRGRQIWS</sequence>
<evidence type="ECO:0000313" key="3">
    <source>
        <dbReference type="Proteomes" id="UP001150217"/>
    </source>
</evidence>
<dbReference type="Proteomes" id="UP001150217">
    <property type="component" value="Unassembled WGS sequence"/>
</dbReference>